<dbReference type="PANTHER" id="PTHR47843:SF5">
    <property type="entry name" value="BTB_POZ DOMAIN PROTEIN"/>
    <property type="match status" value="1"/>
</dbReference>
<evidence type="ECO:0000313" key="2">
    <source>
        <dbReference type="EMBL" id="KAF7188230.1"/>
    </source>
</evidence>
<dbReference type="PROSITE" id="PS50097">
    <property type="entry name" value="BTB"/>
    <property type="match status" value="1"/>
</dbReference>
<evidence type="ECO:0000313" key="3">
    <source>
        <dbReference type="Proteomes" id="UP000660729"/>
    </source>
</evidence>
<dbReference type="OrthoDB" id="3646030at2759"/>
<protein>
    <recommendedName>
        <fullName evidence="1">BTB domain-containing protein</fullName>
    </recommendedName>
</protein>
<dbReference type="Pfam" id="PF00651">
    <property type="entry name" value="BTB"/>
    <property type="match status" value="1"/>
</dbReference>
<dbReference type="SUPFAM" id="SSF54695">
    <property type="entry name" value="POZ domain"/>
    <property type="match status" value="1"/>
</dbReference>
<dbReference type="PANTHER" id="PTHR47843">
    <property type="entry name" value="BTB DOMAIN-CONTAINING PROTEIN-RELATED"/>
    <property type="match status" value="1"/>
</dbReference>
<accession>A0A8H6VEC8</accession>
<gene>
    <name evidence="2" type="ORF">HII31_10515</name>
</gene>
<organism evidence="2 3">
    <name type="scientific">Pseudocercospora fuligena</name>
    <dbReference type="NCBI Taxonomy" id="685502"/>
    <lineage>
        <taxon>Eukaryota</taxon>
        <taxon>Fungi</taxon>
        <taxon>Dikarya</taxon>
        <taxon>Ascomycota</taxon>
        <taxon>Pezizomycotina</taxon>
        <taxon>Dothideomycetes</taxon>
        <taxon>Dothideomycetidae</taxon>
        <taxon>Mycosphaerellales</taxon>
        <taxon>Mycosphaerellaceae</taxon>
        <taxon>Pseudocercospora</taxon>
    </lineage>
</organism>
<proteinExistence type="predicted"/>
<sequence length="271" mass="30792">MDGFKSAAQAYFNDENFSDLTIVCAATGKTYKSHRFLLSVHSKWFERCCKGAFAESGNRKIALKGDVPVAVDRMIEFFYKFDYSSDIPKAEETTQEVKTDPEEEFATQNIETELELHAWMYAIADKYEISDLKKLALAKFRADLRTQKRTRAEFELAITLIYSVLPLPESDFTLRQEVVDEWILIVTAAPDGIGRSDVAALSRKLPSFAADVQHRFLSSTSSTLFECASCKREQVSCYRDGKNNLFSCPRCGTNQRYLSAKLTSTLRTRQD</sequence>
<dbReference type="InterPro" id="IPR000210">
    <property type="entry name" value="BTB/POZ_dom"/>
</dbReference>
<comment type="caution">
    <text evidence="2">The sequence shown here is derived from an EMBL/GenBank/DDBJ whole genome shotgun (WGS) entry which is preliminary data.</text>
</comment>
<evidence type="ECO:0000259" key="1">
    <source>
        <dbReference type="PROSITE" id="PS50097"/>
    </source>
</evidence>
<dbReference type="CDD" id="cd18186">
    <property type="entry name" value="BTB_POZ_ZBTB_KLHL-like"/>
    <property type="match status" value="1"/>
</dbReference>
<reference evidence="2" key="1">
    <citation type="submission" date="2020-04" db="EMBL/GenBank/DDBJ databases">
        <title>Draft genome resource of the tomato pathogen Pseudocercospora fuligena.</title>
        <authorList>
            <person name="Zaccaron A."/>
        </authorList>
    </citation>
    <scope>NUCLEOTIDE SEQUENCE</scope>
    <source>
        <strain evidence="2">PF001</strain>
    </source>
</reference>
<keyword evidence="3" id="KW-1185">Reference proteome</keyword>
<feature type="domain" description="BTB" evidence="1">
    <location>
        <begin position="18"/>
        <end position="91"/>
    </location>
</feature>
<dbReference type="Gene3D" id="3.30.710.10">
    <property type="entry name" value="Potassium Channel Kv1.1, Chain A"/>
    <property type="match status" value="1"/>
</dbReference>
<dbReference type="EMBL" id="JABCIY010000213">
    <property type="protein sequence ID" value="KAF7188230.1"/>
    <property type="molecule type" value="Genomic_DNA"/>
</dbReference>
<dbReference type="AlphaFoldDB" id="A0A8H6VEC8"/>
<name>A0A8H6VEC8_9PEZI</name>
<dbReference type="InterPro" id="IPR011333">
    <property type="entry name" value="SKP1/BTB/POZ_sf"/>
</dbReference>
<dbReference type="Proteomes" id="UP000660729">
    <property type="component" value="Unassembled WGS sequence"/>
</dbReference>